<sequence>MKVLVATEALTAAATAVLVVLTAVLAVPVALTEAPAVSKALTDYNLSTADDRFVQPFERSH</sequence>
<accession>A0A1M3TFB2</accession>
<dbReference type="AlphaFoldDB" id="A0A1M3TFB2"/>
<evidence type="ECO:0000313" key="1">
    <source>
        <dbReference type="EMBL" id="OJZ85440.1"/>
    </source>
</evidence>
<evidence type="ECO:0000313" key="2">
    <source>
        <dbReference type="Proteomes" id="UP000184063"/>
    </source>
</evidence>
<organism evidence="1 2">
    <name type="scientific">Aspergillus luchuensis (strain CBS 106.47)</name>
    <dbReference type="NCBI Taxonomy" id="1137211"/>
    <lineage>
        <taxon>Eukaryota</taxon>
        <taxon>Fungi</taxon>
        <taxon>Dikarya</taxon>
        <taxon>Ascomycota</taxon>
        <taxon>Pezizomycotina</taxon>
        <taxon>Eurotiomycetes</taxon>
        <taxon>Eurotiomycetidae</taxon>
        <taxon>Eurotiales</taxon>
        <taxon>Aspergillaceae</taxon>
        <taxon>Aspergillus</taxon>
        <taxon>Aspergillus subgen. Circumdati</taxon>
    </lineage>
</organism>
<dbReference type="EMBL" id="KV878243">
    <property type="protein sequence ID" value="OJZ85440.1"/>
    <property type="molecule type" value="Genomic_DNA"/>
</dbReference>
<reference evidence="2" key="1">
    <citation type="journal article" date="2017" name="Genome Biol.">
        <title>Comparative genomics reveals high biological diversity and specific adaptations in the industrially and medically important fungal genus Aspergillus.</title>
        <authorList>
            <person name="de Vries R.P."/>
            <person name="Riley R."/>
            <person name="Wiebenga A."/>
            <person name="Aguilar-Osorio G."/>
            <person name="Amillis S."/>
            <person name="Uchima C.A."/>
            <person name="Anderluh G."/>
            <person name="Asadollahi M."/>
            <person name="Askin M."/>
            <person name="Barry K."/>
            <person name="Battaglia E."/>
            <person name="Bayram O."/>
            <person name="Benocci T."/>
            <person name="Braus-Stromeyer S.A."/>
            <person name="Caldana C."/>
            <person name="Canovas D."/>
            <person name="Cerqueira G.C."/>
            <person name="Chen F."/>
            <person name="Chen W."/>
            <person name="Choi C."/>
            <person name="Clum A."/>
            <person name="Dos Santos R.A."/>
            <person name="Damasio A.R."/>
            <person name="Diallinas G."/>
            <person name="Emri T."/>
            <person name="Fekete E."/>
            <person name="Flipphi M."/>
            <person name="Freyberg S."/>
            <person name="Gallo A."/>
            <person name="Gournas C."/>
            <person name="Habgood R."/>
            <person name="Hainaut M."/>
            <person name="Harispe M.L."/>
            <person name="Henrissat B."/>
            <person name="Hilden K.S."/>
            <person name="Hope R."/>
            <person name="Hossain A."/>
            <person name="Karabika E."/>
            <person name="Karaffa L."/>
            <person name="Karanyi Z."/>
            <person name="Krasevec N."/>
            <person name="Kuo A."/>
            <person name="Kusch H."/>
            <person name="LaButti K."/>
            <person name="Lagendijk E.L."/>
            <person name="Lapidus A."/>
            <person name="Levasseur A."/>
            <person name="Lindquist E."/>
            <person name="Lipzen A."/>
            <person name="Logrieco A.F."/>
            <person name="MacCabe A."/>
            <person name="Maekelae M.R."/>
            <person name="Malavazi I."/>
            <person name="Melin P."/>
            <person name="Meyer V."/>
            <person name="Mielnichuk N."/>
            <person name="Miskei M."/>
            <person name="Molnar A.P."/>
            <person name="Mule G."/>
            <person name="Ngan C.Y."/>
            <person name="Orejas M."/>
            <person name="Orosz E."/>
            <person name="Ouedraogo J.P."/>
            <person name="Overkamp K.M."/>
            <person name="Park H.-S."/>
            <person name="Perrone G."/>
            <person name="Piumi F."/>
            <person name="Punt P.J."/>
            <person name="Ram A.F."/>
            <person name="Ramon A."/>
            <person name="Rauscher S."/>
            <person name="Record E."/>
            <person name="Riano-Pachon D.M."/>
            <person name="Robert V."/>
            <person name="Roehrig J."/>
            <person name="Ruller R."/>
            <person name="Salamov A."/>
            <person name="Salih N.S."/>
            <person name="Samson R.A."/>
            <person name="Sandor E."/>
            <person name="Sanguinetti M."/>
            <person name="Schuetze T."/>
            <person name="Sepcic K."/>
            <person name="Shelest E."/>
            <person name="Sherlock G."/>
            <person name="Sophianopoulou V."/>
            <person name="Squina F.M."/>
            <person name="Sun H."/>
            <person name="Susca A."/>
            <person name="Todd R.B."/>
            <person name="Tsang A."/>
            <person name="Unkles S.E."/>
            <person name="van de Wiele N."/>
            <person name="van Rossen-Uffink D."/>
            <person name="Oliveira J.V."/>
            <person name="Vesth T.C."/>
            <person name="Visser J."/>
            <person name="Yu J.-H."/>
            <person name="Zhou M."/>
            <person name="Andersen M.R."/>
            <person name="Archer D.B."/>
            <person name="Baker S.E."/>
            <person name="Benoit I."/>
            <person name="Brakhage A.A."/>
            <person name="Braus G.H."/>
            <person name="Fischer R."/>
            <person name="Frisvad J.C."/>
            <person name="Goldman G.H."/>
            <person name="Houbraken J."/>
            <person name="Oakley B."/>
            <person name="Pocsi I."/>
            <person name="Scazzocchio C."/>
            <person name="Seiboth B."/>
            <person name="vanKuyk P.A."/>
            <person name="Wortman J."/>
            <person name="Dyer P.S."/>
            <person name="Grigoriev I.V."/>
        </authorList>
    </citation>
    <scope>NUCLEOTIDE SEQUENCE [LARGE SCALE GENOMIC DNA]</scope>
    <source>
        <strain evidence="2">CBS 106.47</strain>
    </source>
</reference>
<dbReference type="Proteomes" id="UP000184063">
    <property type="component" value="Unassembled WGS sequence"/>
</dbReference>
<gene>
    <name evidence="1" type="ORF">ASPFODRAFT_48020</name>
</gene>
<name>A0A1M3TFB2_ASPLC</name>
<dbReference type="VEuPathDB" id="FungiDB:ASPFODRAFT_48020"/>
<proteinExistence type="predicted"/>
<protein>
    <submittedName>
        <fullName evidence="1">Uncharacterized protein</fullName>
    </submittedName>
</protein>